<dbReference type="GO" id="GO:0016787">
    <property type="term" value="F:hydrolase activity"/>
    <property type="evidence" value="ECO:0007669"/>
    <property type="project" value="UniProtKB-UniRule"/>
</dbReference>
<evidence type="ECO:0000256" key="3">
    <source>
        <dbReference type="ARBA" id="ARBA00023098"/>
    </source>
</evidence>
<dbReference type="InterPro" id="IPR002641">
    <property type="entry name" value="PNPLA_dom"/>
</dbReference>
<evidence type="ECO:0000313" key="7">
    <source>
        <dbReference type="Proteomes" id="UP000503640"/>
    </source>
</evidence>
<dbReference type="RefSeq" id="WP_176062126.1">
    <property type="nucleotide sequence ID" value="NZ_BJTG01000001.1"/>
</dbReference>
<gene>
    <name evidence="6" type="ORF">AMYX_00560</name>
</gene>
<evidence type="ECO:0000256" key="2">
    <source>
        <dbReference type="ARBA" id="ARBA00022963"/>
    </source>
</evidence>
<dbReference type="SUPFAM" id="SSF52151">
    <property type="entry name" value="FabD/lysophospholipase-like"/>
    <property type="match status" value="1"/>
</dbReference>
<name>A0A7I9VG44_9BACT</name>
<dbReference type="Gene3D" id="3.40.1090.10">
    <property type="entry name" value="Cytosolic phospholipase A2 catalytic domain"/>
    <property type="match status" value="1"/>
</dbReference>
<proteinExistence type="predicted"/>
<keyword evidence="7" id="KW-1185">Reference proteome</keyword>
<protein>
    <recommendedName>
        <fullName evidence="5">PNPLA domain-containing protein</fullName>
    </recommendedName>
</protein>
<dbReference type="AlphaFoldDB" id="A0A7I9VG44"/>
<dbReference type="InterPro" id="IPR050301">
    <property type="entry name" value="NTE"/>
</dbReference>
<comment type="caution">
    <text evidence="6">The sequence shown here is derived from an EMBL/GenBank/DDBJ whole genome shotgun (WGS) entry which is preliminary data.</text>
</comment>
<feature type="short sequence motif" description="GXSXG" evidence="4">
    <location>
        <begin position="41"/>
        <end position="45"/>
    </location>
</feature>
<evidence type="ECO:0000259" key="5">
    <source>
        <dbReference type="PROSITE" id="PS51635"/>
    </source>
</evidence>
<evidence type="ECO:0000256" key="1">
    <source>
        <dbReference type="ARBA" id="ARBA00022801"/>
    </source>
</evidence>
<keyword evidence="2 4" id="KW-0442">Lipid degradation</keyword>
<dbReference type="PANTHER" id="PTHR14226:SF57">
    <property type="entry name" value="BLR7027 PROTEIN"/>
    <property type="match status" value="1"/>
</dbReference>
<sequence length="391" mass="42934">MPELALVLTGGGARAAYQVGALRAVGDLWRGSRSPFSIYAGVSAGAINATSLASGADEFPVAVEQLAGVWRTLTPDRVYRTDTRRLLGISTRWFKDLSAGGLLGSPRMNYLLDTEPLRALLARTLPFSRLSQHFRSGALRGVAVSATSYTSGLGVTFFDGVRELQPWYRSTRIAVRQRLRLPHVLASTAIPIFFPPVKVRGLFYGDGCVRMPAPLSPAIHLGADRILAIGVQFPRPVELPPERSRAPRREFLPMSEIAGVLLDAIFLDALESDLERLERVNRTVAFIPPEQRGTAAQPLRAVTCLVLRPSQDLGTLAADQYTRFPRMLRYLLKGIGATGETGAELLSYLAFEPEYVNRLMELGYADTMRRRVEVQAFLEPERERLASGGGP</sequence>
<dbReference type="Pfam" id="PF01734">
    <property type="entry name" value="Patatin"/>
    <property type="match status" value="1"/>
</dbReference>
<dbReference type="PANTHER" id="PTHR14226">
    <property type="entry name" value="NEUROPATHY TARGET ESTERASE/SWISS CHEESE D.MELANOGASTER"/>
    <property type="match status" value="1"/>
</dbReference>
<dbReference type="PROSITE" id="PS51635">
    <property type="entry name" value="PNPLA"/>
    <property type="match status" value="1"/>
</dbReference>
<organism evidence="6 7">
    <name type="scientific">Anaeromyxobacter diazotrophicus</name>
    <dbReference type="NCBI Taxonomy" id="2590199"/>
    <lineage>
        <taxon>Bacteria</taxon>
        <taxon>Pseudomonadati</taxon>
        <taxon>Myxococcota</taxon>
        <taxon>Myxococcia</taxon>
        <taxon>Myxococcales</taxon>
        <taxon>Cystobacterineae</taxon>
        <taxon>Anaeromyxobacteraceae</taxon>
        <taxon>Anaeromyxobacter</taxon>
    </lineage>
</organism>
<evidence type="ECO:0000313" key="6">
    <source>
        <dbReference type="EMBL" id="GEJ55315.1"/>
    </source>
</evidence>
<feature type="active site" description="Proton acceptor" evidence="4">
    <location>
        <position position="206"/>
    </location>
</feature>
<keyword evidence="1 4" id="KW-0378">Hydrolase</keyword>
<dbReference type="EMBL" id="BJTG01000001">
    <property type="protein sequence ID" value="GEJ55315.1"/>
    <property type="molecule type" value="Genomic_DNA"/>
</dbReference>
<dbReference type="Proteomes" id="UP000503640">
    <property type="component" value="Unassembled WGS sequence"/>
</dbReference>
<dbReference type="InterPro" id="IPR016035">
    <property type="entry name" value="Acyl_Trfase/lysoPLipase"/>
</dbReference>
<accession>A0A7I9VG44</accession>
<feature type="domain" description="PNPLA" evidence="5">
    <location>
        <begin position="6"/>
        <end position="219"/>
    </location>
</feature>
<reference evidence="7" key="1">
    <citation type="journal article" date="2020" name="Appl. Environ. Microbiol.">
        <title>Diazotrophic Anaeromyxobacter Isolates from Soils.</title>
        <authorList>
            <person name="Masuda Y."/>
            <person name="Yamanaka H."/>
            <person name="Xu Z.X."/>
            <person name="Shiratori Y."/>
            <person name="Aono T."/>
            <person name="Amachi S."/>
            <person name="Senoo K."/>
            <person name="Itoh H."/>
        </authorList>
    </citation>
    <scope>NUCLEOTIDE SEQUENCE [LARGE SCALE GENOMIC DNA]</scope>
    <source>
        <strain evidence="7">R267</strain>
    </source>
</reference>
<feature type="active site" description="Nucleophile" evidence="4">
    <location>
        <position position="43"/>
    </location>
</feature>
<dbReference type="GO" id="GO:0016042">
    <property type="term" value="P:lipid catabolic process"/>
    <property type="evidence" value="ECO:0007669"/>
    <property type="project" value="UniProtKB-UniRule"/>
</dbReference>
<dbReference type="CDD" id="cd07209">
    <property type="entry name" value="Pat_hypo_Ecoli_Z1214_like"/>
    <property type="match status" value="1"/>
</dbReference>
<evidence type="ECO:0000256" key="4">
    <source>
        <dbReference type="PROSITE-ProRule" id="PRU01161"/>
    </source>
</evidence>
<keyword evidence="3 4" id="KW-0443">Lipid metabolism</keyword>
<comment type="caution">
    <text evidence="4">Lacks conserved residue(s) required for the propagation of feature annotation.</text>
</comment>